<sequence length="84" mass="9733">MLIRSQDKTKLVDIAGKTISIKRINSHTSNIEIVYANSSVVLGSYNEENALKVLNFIERFYCKRDSEYHTLRMPKDENVSKIRV</sequence>
<proteinExistence type="predicted"/>
<accession>A0A8S5SUX0</accession>
<reference evidence="1" key="1">
    <citation type="journal article" date="2021" name="Proc. Natl. Acad. Sci. U.S.A.">
        <title>A Catalog of Tens of Thousands of Viruses from Human Metagenomes Reveals Hidden Associations with Chronic Diseases.</title>
        <authorList>
            <person name="Tisza M.J."/>
            <person name="Buck C.B."/>
        </authorList>
    </citation>
    <scope>NUCLEOTIDE SEQUENCE</scope>
    <source>
        <strain evidence="1">CtqPo10</strain>
    </source>
</reference>
<protein>
    <submittedName>
        <fullName evidence="1">Uncharacterized protein</fullName>
    </submittedName>
</protein>
<dbReference type="EMBL" id="BK032682">
    <property type="protein sequence ID" value="DAF54752.1"/>
    <property type="molecule type" value="Genomic_DNA"/>
</dbReference>
<name>A0A8S5SUX0_9CAUD</name>
<evidence type="ECO:0000313" key="1">
    <source>
        <dbReference type="EMBL" id="DAF54752.1"/>
    </source>
</evidence>
<organism evidence="1">
    <name type="scientific">Siphoviridae sp. ctqPo10</name>
    <dbReference type="NCBI Taxonomy" id="2827948"/>
    <lineage>
        <taxon>Viruses</taxon>
        <taxon>Duplodnaviria</taxon>
        <taxon>Heunggongvirae</taxon>
        <taxon>Uroviricota</taxon>
        <taxon>Caudoviricetes</taxon>
    </lineage>
</organism>